<dbReference type="EMBL" id="CP020083">
    <property type="protein sequence ID" value="ASR50575.1"/>
    <property type="molecule type" value="Genomic_DNA"/>
</dbReference>
<protein>
    <recommendedName>
        <fullName evidence="4">Peptidase M61 catalytic domain-containing protein</fullName>
    </recommendedName>
</protein>
<dbReference type="Proteomes" id="UP000258016">
    <property type="component" value="Chromosome"/>
</dbReference>
<name>A0ABN5B4H8_9SPHN</name>
<sequence length="467" mass="49736">MGRTLPRALTGFAALALAGTSGSALPAPAGSAASVAARTPPVSLHITRSSGDSVQAEYRLARPTRALHFAPPLDGYRARDWKSLPGEFRWVREGDGERIERTDGKPFARLSLDIPVRYSALEKAYAPFSPFSDGGVLVYSGRFQACPALPCKGTEPLAVTIAAEGKTIGVGGKRSANTAAFVSREEGTNVYIGSAQPVPTSGFLAIVDPALQPVLRDHLLESLPQSMRDFAAIYGPLSITPELYVSLDPKPPSGTSLSSQGGTLPGQVFIHLYGDGWRKPIKLGDVVWLDWFFAHEAAHFFQRAGTNDVIGPDSQAWIHEGGADAMAALVMRGRSDTERSYVTRRIAEARKACAAGLTEVALNAASRAGKFDLHYQCGMLIALAIDADVRRGSGGAKSLHDVNRRFFATVRAGTPWNGRSFLDAARRTGLSAPTLATITAITSQKLADPARQIDTMLRQAGMDPAAP</sequence>
<dbReference type="RefSeq" id="WP_117351435.1">
    <property type="nucleotide sequence ID" value="NZ_CP020083.1"/>
</dbReference>
<dbReference type="GeneID" id="303484554"/>
<evidence type="ECO:0008006" key="4">
    <source>
        <dbReference type="Google" id="ProtNLM"/>
    </source>
</evidence>
<feature type="signal peptide" evidence="1">
    <location>
        <begin position="1"/>
        <end position="26"/>
    </location>
</feature>
<feature type="chain" id="PRO_5046062021" description="Peptidase M61 catalytic domain-containing protein" evidence="1">
    <location>
        <begin position="27"/>
        <end position="467"/>
    </location>
</feature>
<keyword evidence="3" id="KW-1185">Reference proteome</keyword>
<evidence type="ECO:0000256" key="1">
    <source>
        <dbReference type="SAM" id="SignalP"/>
    </source>
</evidence>
<evidence type="ECO:0000313" key="3">
    <source>
        <dbReference type="Proteomes" id="UP000258016"/>
    </source>
</evidence>
<proteinExistence type="predicted"/>
<keyword evidence="1" id="KW-0732">Signal</keyword>
<evidence type="ECO:0000313" key="2">
    <source>
        <dbReference type="EMBL" id="ASR50575.1"/>
    </source>
</evidence>
<reference evidence="2 3" key="1">
    <citation type="submission" date="2017-03" db="EMBL/GenBank/DDBJ databases">
        <title>Complete genome sequence of Blastomonas fulva degrading microcsystin LR.</title>
        <authorList>
            <person name="Lee H.-g."/>
            <person name="Jin L."/>
            <person name="oh H.-M."/>
        </authorList>
    </citation>
    <scope>NUCLEOTIDE SEQUENCE [LARGE SCALE GENOMIC DNA]</scope>
    <source>
        <strain evidence="2 3">T2</strain>
    </source>
</reference>
<organism evidence="2 3">
    <name type="scientific">Blastomonas fulva</name>
    <dbReference type="NCBI Taxonomy" id="1550728"/>
    <lineage>
        <taxon>Bacteria</taxon>
        <taxon>Pseudomonadati</taxon>
        <taxon>Pseudomonadota</taxon>
        <taxon>Alphaproteobacteria</taxon>
        <taxon>Sphingomonadales</taxon>
        <taxon>Sphingomonadaceae</taxon>
        <taxon>Blastomonas</taxon>
    </lineage>
</organism>
<accession>A0ABN5B4H8</accession>
<gene>
    <name evidence="2" type="ORF">B5J99_03070</name>
</gene>